<evidence type="ECO:0000313" key="10">
    <source>
        <dbReference type="EMBL" id="TSD64305.1"/>
    </source>
</evidence>
<keyword evidence="4 6" id="KW-0274">FAD</keyword>
<sequence>MDDDRSGNAEIRDFARAVAGALDGVWPDATAAATADLDELHAIAAQQGWFELGEAGAVDYLAAAEGVLGERGCSLPLADAYVAARLVPGLDLGTARPAVSLDPTAEALVPAGTTHVLELDAAGTTTRLAPVARAVPAPGLAVPSWHRVTLGAGEELEVGRTLIEECIAVLRLAAAARLGGASRRAHRLAVGHATTRRQFGQVIGAFGAVQQRVASGQIDVLAHDALVDEAARTATDGPAPLACALVARHARDHVVGVLAGAQHTLGAIGYFDEHEVAWLFRFVHAEVSRLRALESAVAPSHGLERFLLADDGALPPLDLGEDAELLRAEVRALLDAHRGDDGFDTEGVRAAAAAAGLFALSWPAEHGGRGASLEEQVVLNEEMKYAGGPVDRAMSATMLIGHSLLRHGSADQKQEFLPLLREGRIAFCLGYSEPDAGSDLASLSTRAVCDGDAWVIRGQKLWTTRAHTASHVWLAVRTDPEAHPRHAGITIFLVPMDTAGITVQQHRALSGEISCSVFYDDVRVPDAARVGEVNGGWRVITDALAAERVLMGGIAATLLGHFDALLRDLRAHRNGDPVILDRLGSVAARLQAARVLVVEATRAMDGDDARILGPVSAVLSGHLAEEFGRVALDLLGPEAALDGRYEAILRLAPMYVIGGGTNDIQRGIIARALGLPR</sequence>
<dbReference type="AlphaFoldDB" id="A0A554SD89"/>
<evidence type="ECO:0000256" key="2">
    <source>
        <dbReference type="ARBA" id="ARBA00009347"/>
    </source>
</evidence>
<evidence type="ECO:0000256" key="6">
    <source>
        <dbReference type="RuleBase" id="RU362125"/>
    </source>
</evidence>
<dbReference type="GO" id="GO:0016627">
    <property type="term" value="F:oxidoreductase activity, acting on the CH-CH group of donors"/>
    <property type="evidence" value="ECO:0007669"/>
    <property type="project" value="InterPro"/>
</dbReference>
<evidence type="ECO:0000256" key="5">
    <source>
        <dbReference type="ARBA" id="ARBA00023002"/>
    </source>
</evidence>
<protein>
    <submittedName>
        <fullName evidence="10">Acyl-CoA dehydrogenase</fullName>
    </submittedName>
</protein>
<organism evidence="10 11">
    <name type="scientific">Aeromicrobium piscarium</name>
    <dbReference type="NCBI Taxonomy" id="2590901"/>
    <lineage>
        <taxon>Bacteria</taxon>
        <taxon>Bacillati</taxon>
        <taxon>Actinomycetota</taxon>
        <taxon>Actinomycetes</taxon>
        <taxon>Propionibacteriales</taxon>
        <taxon>Nocardioidaceae</taxon>
        <taxon>Aeromicrobium</taxon>
    </lineage>
</organism>
<evidence type="ECO:0000256" key="1">
    <source>
        <dbReference type="ARBA" id="ARBA00001974"/>
    </source>
</evidence>
<dbReference type="Pfam" id="PF00441">
    <property type="entry name" value="Acyl-CoA_dh_1"/>
    <property type="match status" value="2"/>
</dbReference>
<dbReference type="InterPro" id="IPR052161">
    <property type="entry name" value="Mycobact_Acyl-CoA_DH"/>
</dbReference>
<evidence type="ECO:0000256" key="3">
    <source>
        <dbReference type="ARBA" id="ARBA00022630"/>
    </source>
</evidence>
<keyword evidence="11" id="KW-1185">Reference proteome</keyword>
<evidence type="ECO:0000313" key="11">
    <source>
        <dbReference type="Proteomes" id="UP000316988"/>
    </source>
</evidence>
<feature type="domain" description="Acyl-CoA dehydrogenase/oxidase C-terminal" evidence="7">
    <location>
        <begin position="534"/>
        <end position="673"/>
    </location>
</feature>
<dbReference type="Proteomes" id="UP000316988">
    <property type="component" value="Unassembled WGS sequence"/>
</dbReference>
<gene>
    <name evidence="10" type="ORF">FNM00_07100</name>
</gene>
<proteinExistence type="inferred from homology"/>
<dbReference type="Pfam" id="PF02771">
    <property type="entry name" value="Acyl-CoA_dh_N"/>
    <property type="match status" value="1"/>
</dbReference>
<dbReference type="Pfam" id="PF02770">
    <property type="entry name" value="Acyl-CoA_dh_M"/>
    <property type="match status" value="1"/>
</dbReference>
<evidence type="ECO:0000259" key="9">
    <source>
        <dbReference type="Pfam" id="PF02771"/>
    </source>
</evidence>
<dbReference type="InterPro" id="IPR036250">
    <property type="entry name" value="AcylCo_DH-like_C"/>
</dbReference>
<dbReference type="Gene3D" id="1.20.140.10">
    <property type="entry name" value="Butyryl-CoA Dehydrogenase, subunit A, domain 3"/>
    <property type="match status" value="2"/>
</dbReference>
<dbReference type="GO" id="GO:0050660">
    <property type="term" value="F:flavin adenine dinucleotide binding"/>
    <property type="evidence" value="ECO:0007669"/>
    <property type="project" value="InterPro"/>
</dbReference>
<reference evidence="10 11" key="1">
    <citation type="submission" date="2019-07" db="EMBL/GenBank/DDBJ databases">
        <authorList>
            <person name="Zhao L.H."/>
        </authorList>
    </citation>
    <scope>NUCLEOTIDE SEQUENCE [LARGE SCALE GENOMIC DNA]</scope>
    <source>
        <strain evidence="10 11">Co35</strain>
    </source>
</reference>
<accession>A0A554SD89</accession>
<dbReference type="GO" id="GO:0005886">
    <property type="term" value="C:plasma membrane"/>
    <property type="evidence" value="ECO:0007669"/>
    <property type="project" value="TreeGrafter"/>
</dbReference>
<dbReference type="SUPFAM" id="SSF47203">
    <property type="entry name" value="Acyl-CoA dehydrogenase C-terminal domain-like"/>
    <property type="match status" value="2"/>
</dbReference>
<evidence type="ECO:0000259" key="8">
    <source>
        <dbReference type="Pfam" id="PF02770"/>
    </source>
</evidence>
<dbReference type="RefSeq" id="WP_143912747.1">
    <property type="nucleotide sequence ID" value="NZ_VLNT01000004.1"/>
</dbReference>
<dbReference type="EMBL" id="VLNT01000004">
    <property type="protein sequence ID" value="TSD64305.1"/>
    <property type="molecule type" value="Genomic_DNA"/>
</dbReference>
<feature type="domain" description="Acyl-CoA dehydrogenase/oxidase C-terminal" evidence="7">
    <location>
        <begin position="159"/>
        <end position="283"/>
    </location>
</feature>
<dbReference type="FunFam" id="2.40.110.10:FF:000002">
    <property type="entry name" value="Acyl-CoA dehydrogenase fadE12"/>
    <property type="match status" value="1"/>
</dbReference>
<name>A0A554SD89_9ACTN</name>
<dbReference type="PANTHER" id="PTHR43292">
    <property type="entry name" value="ACYL-COA DEHYDROGENASE"/>
    <property type="match status" value="1"/>
</dbReference>
<feature type="domain" description="Acyl-CoA dehydrogenase/oxidase N-terminal" evidence="9">
    <location>
        <begin position="324"/>
        <end position="423"/>
    </location>
</feature>
<dbReference type="InterPro" id="IPR046373">
    <property type="entry name" value="Acyl-CoA_Oxase/DH_mid-dom_sf"/>
</dbReference>
<dbReference type="Gene3D" id="1.10.540.10">
    <property type="entry name" value="Acyl-CoA dehydrogenase/oxidase, N-terminal domain"/>
    <property type="match status" value="1"/>
</dbReference>
<keyword evidence="5 6" id="KW-0560">Oxidoreductase</keyword>
<dbReference type="PANTHER" id="PTHR43292:SF4">
    <property type="entry name" value="ACYL-COA DEHYDROGENASE FADE34"/>
    <property type="match status" value="1"/>
</dbReference>
<dbReference type="InterPro" id="IPR013786">
    <property type="entry name" value="AcylCoA_DH/ox_N"/>
</dbReference>
<dbReference type="InterPro" id="IPR006091">
    <property type="entry name" value="Acyl-CoA_Oxase/DH_mid-dom"/>
</dbReference>
<dbReference type="OrthoDB" id="9770681at2"/>
<evidence type="ECO:0000259" key="7">
    <source>
        <dbReference type="Pfam" id="PF00441"/>
    </source>
</evidence>
<comment type="similarity">
    <text evidence="2 6">Belongs to the acyl-CoA dehydrogenase family.</text>
</comment>
<dbReference type="InterPro" id="IPR009075">
    <property type="entry name" value="AcylCo_DH/oxidase_C"/>
</dbReference>
<dbReference type="Gene3D" id="2.40.110.10">
    <property type="entry name" value="Butyryl-CoA Dehydrogenase, subunit A, domain 2"/>
    <property type="match status" value="1"/>
</dbReference>
<dbReference type="InterPro" id="IPR037069">
    <property type="entry name" value="AcylCoA_DH/ox_N_sf"/>
</dbReference>
<dbReference type="InterPro" id="IPR009100">
    <property type="entry name" value="AcylCoA_DH/oxidase_NM_dom_sf"/>
</dbReference>
<feature type="domain" description="Acyl-CoA oxidase/dehydrogenase middle" evidence="8">
    <location>
        <begin position="428"/>
        <end position="522"/>
    </location>
</feature>
<keyword evidence="3 6" id="KW-0285">Flavoprotein</keyword>
<evidence type="ECO:0000256" key="4">
    <source>
        <dbReference type="ARBA" id="ARBA00022827"/>
    </source>
</evidence>
<comment type="cofactor">
    <cofactor evidence="1 6">
        <name>FAD</name>
        <dbReference type="ChEBI" id="CHEBI:57692"/>
    </cofactor>
</comment>
<dbReference type="SUPFAM" id="SSF56645">
    <property type="entry name" value="Acyl-CoA dehydrogenase NM domain-like"/>
    <property type="match status" value="1"/>
</dbReference>
<comment type="caution">
    <text evidence="10">The sequence shown here is derived from an EMBL/GenBank/DDBJ whole genome shotgun (WGS) entry which is preliminary data.</text>
</comment>